<protein>
    <submittedName>
        <fullName evidence="1">Uncharacterized protein</fullName>
    </submittedName>
</protein>
<organism evidence="1">
    <name type="scientific">marine metagenome</name>
    <dbReference type="NCBI Taxonomy" id="408172"/>
    <lineage>
        <taxon>unclassified sequences</taxon>
        <taxon>metagenomes</taxon>
        <taxon>ecological metagenomes</taxon>
    </lineage>
</organism>
<dbReference type="EMBL" id="UINC01029215">
    <property type="protein sequence ID" value="SVB11566.1"/>
    <property type="molecule type" value="Genomic_DNA"/>
</dbReference>
<proteinExistence type="predicted"/>
<sequence length="121" mass="13010">VPEKSGAGDSFFKTLGVLLGVCLGVSALLATPAFAQKINNAPTEMEKPRLTALSQQAPLDAGEIALPPVLGESDRMLYEQIFMLQEKGELGTAAKLISKLKDEILMGHILAQKYLHPTAHR</sequence>
<gene>
    <name evidence="1" type="ORF">METZ01_LOCUS164420</name>
</gene>
<accession>A0A382BCP9</accession>
<feature type="non-terminal residue" evidence="1">
    <location>
        <position position="1"/>
    </location>
</feature>
<reference evidence="1" key="1">
    <citation type="submission" date="2018-05" db="EMBL/GenBank/DDBJ databases">
        <authorList>
            <person name="Lanie J.A."/>
            <person name="Ng W.-L."/>
            <person name="Kazmierczak K.M."/>
            <person name="Andrzejewski T.M."/>
            <person name="Davidsen T.M."/>
            <person name="Wayne K.J."/>
            <person name="Tettelin H."/>
            <person name="Glass J.I."/>
            <person name="Rusch D."/>
            <person name="Podicherti R."/>
            <person name="Tsui H.-C.T."/>
            <person name="Winkler M.E."/>
        </authorList>
    </citation>
    <scope>NUCLEOTIDE SEQUENCE</scope>
</reference>
<feature type="non-terminal residue" evidence="1">
    <location>
        <position position="121"/>
    </location>
</feature>
<evidence type="ECO:0000313" key="1">
    <source>
        <dbReference type="EMBL" id="SVB11566.1"/>
    </source>
</evidence>
<name>A0A382BCP9_9ZZZZ</name>
<dbReference type="AlphaFoldDB" id="A0A382BCP9"/>